<comment type="caution">
    <text evidence="2">The sequence shown here is derived from an EMBL/GenBank/DDBJ whole genome shotgun (WGS) entry which is preliminary data.</text>
</comment>
<dbReference type="PANTHER" id="PTHR33659">
    <property type="entry name" value="PROTEIN, PUTATIVE-RELATED-RELATED"/>
    <property type="match status" value="1"/>
</dbReference>
<feature type="transmembrane region" description="Helical" evidence="1">
    <location>
        <begin position="72"/>
        <end position="93"/>
    </location>
</feature>
<accession>A0ABR1Z993</accession>
<evidence type="ECO:0000313" key="3">
    <source>
        <dbReference type="Proteomes" id="UP001472677"/>
    </source>
</evidence>
<reference evidence="2 3" key="1">
    <citation type="journal article" date="2024" name="G3 (Bethesda)">
        <title>Genome assembly of Hibiscus sabdariffa L. provides insights into metabolisms of medicinal natural products.</title>
        <authorList>
            <person name="Kim T."/>
        </authorList>
    </citation>
    <scope>NUCLEOTIDE SEQUENCE [LARGE SCALE GENOMIC DNA]</scope>
    <source>
        <strain evidence="2">TK-2024</strain>
        <tissue evidence="2">Old leaves</tissue>
    </source>
</reference>
<name>A0ABR1Z993_9ROSI</name>
<sequence>MLSRPDLQNLETTPNFSNLSSKKHPLSQSLDLFNTIPILQIELFHSIARLVSLSFFLYYMNIMAQVCTSKPIIAIFVALVLSVSARVSAQGGAMAPSPSMDTGAAFSLPVSAVAVAFSLIVSFLALLKH</sequence>
<evidence type="ECO:0000256" key="1">
    <source>
        <dbReference type="SAM" id="Phobius"/>
    </source>
</evidence>
<feature type="transmembrane region" description="Helical" evidence="1">
    <location>
        <begin position="105"/>
        <end position="127"/>
    </location>
</feature>
<proteinExistence type="predicted"/>
<gene>
    <name evidence="2" type="ORF">V6N12_046230</name>
</gene>
<protein>
    <submittedName>
        <fullName evidence="2">Uncharacterized protein</fullName>
    </submittedName>
</protein>
<dbReference type="PANTHER" id="PTHR33659:SF13">
    <property type="entry name" value="TRANSMEMBRANE PROTEIN"/>
    <property type="match status" value="1"/>
</dbReference>
<keyword evidence="1" id="KW-1133">Transmembrane helix</keyword>
<dbReference type="Proteomes" id="UP001472677">
    <property type="component" value="Unassembled WGS sequence"/>
</dbReference>
<feature type="transmembrane region" description="Helical" evidence="1">
    <location>
        <begin position="38"/>
        <end position="60"/>
    </location>
</feature>
<keyword evidence="1" id="KW-0812">Transmembrane</keyword>
<evidence type="ECO:0000313" key="2">
    <source>
        <dbReference type="EMBL" id="KAK8476162.1"/>
    </source>
</evidence>
<keyword evidence="3" id="KW-1185">Reference proteome</keyword>
<organism evidence="2 3">
    <name type="scientific">Hibiscus sabdariffa</name>
    <name type="common">roselle</name>
    <dbReference type="NCBI Taxonomy" id="183260"/>
    <lineage>
        <taxon>Eukaryota</taxon>
        <taxon>Viridiplantae</taxon>
        <taxon>Streptophyta</taxon>
        <taxon>Embryophyta</taxon>
        <taxon>Tracheophyta</taxon>
        <taxon>Spermatophyta</taxon>
        <taxon>Magnoliopsida</taxon>
        <taxon>eudicotyledons</taxon>
        <taxon>Gunneridae</taxon>
        <taxon>Pentapetalae</taxon>
        <taxon>rosids</taxon>
        <taxon>malvids</taxon>
        <taxon>Malvales</taxon>
        <taxon>Malvaceae</taxon>
        <taxon>Malvoideae</taxon>
        <taxon>Hibiscus</taxon>
    </lineage>
</organism>
<dbReference type="EMBL" id="JBBPBM010002591">
    <property type="protein sequence ID" value="KAK8476162.1"/>
    <property type="molecule type" value="Genomic_DNA"/>
</dbReference>
<keyword evidence="1" id="KW-0472">Membrane</keyword>